<dbReference type="Proteomes" id="UP001177769">
    <property type="component" value="Chromosome"/>
</dbReference>
<evidence type="ECO:0000313" key="2">
    <source>
        <dbReference type="Proteomes" id="UP001177769"/>
    </source>
</evidence>
<proteinExistence type="predicted"/>
<sequence length="79" mass="9025">MSKTVEFWYWLLRDPATGRRRQSLCRLTEADALRRDPQAQRLAGSCELRVLPKHPDDYFPRLALGRGRLQATAARGNSG</sequence>
<dbReference type="KEGG" id="pais:PFX98_00820"/>
<keyword evidence="2" id="KW-1185">Reference proteome</keyword>
<organism evidence="1 2">
    <name type="scientific">Paucibacter sediminis</name>
    <dbReference type="NCBI Taxonomy" id="3019553"/>
    <lineage>
        <taxon>Bacteria</taxon>
        <taxon>Pseudomonadati</taxon>
        <taxon>Pseudomonadota</taxon>
        <taxon>Betaproteobacteria</taxon>
        <taxon>Burkholderiales</taxon>
        <taxon>Sphaerotilaceae</taxon>
        <taxon>Roseateles</taxon>
    </lineage>
</organism>
<accession>A0AA95NEL3</accession>
<gene>
    <name evidence="1" type="ORF">PFX98_00820</name>
</gene>
<dbReference type="EMBL" id="CP116346">
    <property type="protein sequence ID" value="WIT12178.1"/>
    <property type="molecule type" value="Genomic_DNA"/>
</dbReference>
<reference evidence="1" key="1">
    <citation type="submission" date="2023-01" db="EMBL/GenBank/DDBJ databases">
        <title>Whole genome sequence of Paucibacter sp. S2-9 isolated from pond sediment.</title>
        <authorList>
            <person name="Jung J.Y."/>
        </authorList>
    </citation>
    <scope>NUCLEOTIDE SEQUENCE</scope>
    <source>
        <strain evidence="1">S2-9</strain>
    </source>
</reference>
<dbReference type="AlphaFoldDB" id="A0AA95NEL3"/>
<protein>
    <submittedName>
        <fullName evidence="1">Uncharacterized protein</fullName>
    </submittedName>
</protein>
<dbReference type="RefSeq" id="WP_285233271.1">
    <property type="nucleotide sequence ID" value="NZ_CP116346.1"/>
</dbReference>
<evidence type="ECO:0000313" key="1">
    <source>
        <dbReference type="EMBL" id="WIT12178.1"/>
    </source>
</evidence>
<name>A0AA95NEL3_9BURK</name>